<accession>A0ABY2IY75</accession>
<reference evidence="5 6" key="1">
    <citation type="submission" date="2019-03" db="EMBL/GenBank/DDBJ databases">
        <title>Genomics of glacier-inhabiting Cryobacterium strains.</title>
        <authorList>
            <person name="Liu Q."/>
            <person name="Xin Y.-H."/>
        </authorList>
    </citation>
    <scope>NUCLEOTIDE SEQUENCE [LARGE SCALE GENOMIC DNA]</scope>
    <source>
        <strain evidence="5 6">TMT4-23</strain>
    </source>
</reference>
<dbReference type="Gene3D" id="1.10.443.10">
    <property type="entry name" value="Intergrase catalytic core"/>
    <property type="match status" value="1"/>
</dbReference>
<dbReference type="InterPro" id="IPR013762">
    <property type="entry name" value="Integrase-like_cat_sf"/>
</dbReference>
<comment type="caution">
    <text evidence="5">The sequence shown here is derived from an EMBL/GenBank/DDBJ whole genome shotgun (WGS) entry which is preliminary data.</text>
</comment>
<dbReference type="Proteomes" id="UP000298355">
    <property type="component" value="Unassembled WGS sequence"/>
</dbReference>
<evidence type="ECO:0000256" key="2">
    <source>
        <dbReference type="ARBA" id="ARBA00023125"/>
    </source>
</evidence>
<gene>
    <name evidence="5" type="ORF">E3O65_11870</name>
</gene>
<protein>
    <submittedName>
        <fullName evidence="5">Site-specific integrase</fullName>
    </submittedName>
</protein>
<dbReference type="PANTHER" id="PTHR30349:SF64">
    <property type="entry name" value="PROPHAGE INTEGRASE INTD-RELATED"/>
    <property type="match status" value="1"/>
</dbReference>
<dbReference type="RefSeq" id="WP_134363913.1">
    <property type="nucleotide sequence ID" value="NZ_SOGJ01000023.1"/>
</dbReference>
<dbReference type="InterPro" id="IPR002104">
    <property type="entry name" value="Integrase_catalytic"/>
</dbReference>
<evidence type="ECO:0000259" key="4">
    <source>
        <dbReference type="PROSITE" id="PS51898"/>
    </source>
</evidence>
<organism evidence="5 6">
    <name type="scientific">Cryobacterium breve</name>
    <dbReference type="NCBI Taxonomy" id="1259258"/>
    <lineage>
        <taxon>Bacteria</taxon>
        <taxon>Bacillati</taxon>
        <taxon>Actinomycetota</taxon>
        <taxon>Actinomycetes</taxon>
        <taxon>Micrococcales</taxon>
        <taxon>Microbacteriaceae</taxon>
        <taxon>Cryobacterium</taxon>
    </lineage>
</organism>
<dbReference type="Pfam" id="PF00589">
    <property type="entry name" value="Phage_integrase"/>
    <property type="match status" value="1"/>
</dbReference>
<dbReference type="EMBL" id="SOGJ01000023">
    <property type="protein sequence ID" value="TFC97475.1"/>
    <property type="molecule type" value="Genomic_DNA"/>
</dbReference>
<evidence type="ECO:0000313" key="6">
    <source>
        <dbReference type="Proteomes" id="UP000298355"/>
    </source>
</evidence>
<dbReference type="InterPro" id="IPR053876">
    <property type="entry name" value="Phage_int_M"/>
</dbReference>
<dbReference type="PANTHER" id="PTHR30349">
    <property type="entry name" value="PHAGE INTEGRASE-RELATED"/>
    <property type="match status" value="1"/>
</dbReference>
<evidence type="ECO:0000313" key="5">
    <source>
        <dbReference type="EMBL" id="TFC97475.1"/>
    </source>
</evidence>
<sequence>MVGRPRLPISTFGATKTTKVGPDRYRATTVFRDWDGQSRQVGATRSSRNAAQSALKVELGGRMRAGGVGDSLNAGSPFPMLADAWLEDMMLDVDRAQGTKDTYKRELRVLVLPFFEHYTIREVTVGRIEFFLKKQREKSYTRAKHSRTILSMILAFAVRREIIPRNPVKETSRMKKPPHIPKALTTEQIAAIRLAARDWRTGEGTMGPPSDGQVRDIIEVMLGTATRIGEALALRQCDVDMAADPPRVNISGTLVVHNGAGVLRQAHPKTHESNRVIAVPQFAADVIRQRLALLDPEDTEHLLFFSRVGTPLAPYSVRRSFRGILLNAGLEGLEITPHSFRRTGATLLACELGIQAAADVLGHTSTSTTKAHYAEPDRTVKSGPADVLQQLAPPAK</sequence>
<feature type="domain" description="Tyr recombinase" evidence="4">
    <location>
        <begin position="179"/>
        <end position="386"/>
    </location>
</feature>
<dbReference type="Gene3D" id="1.10.150.130">
    <property type="match status" value="1"/>
</dbReference>
<evidence type="ECO:0000256" key="1">
    <source>
        <dbReference type="ARBA" id="ARBA00008857"/>
    </source>
</evidence>
<dbReference type="SUPFAM" id="SSF56349">
    <property type="entry name" value="DNA breaking-rejoining enzymes"/>
    <property type="match status" value="1"/>
</dbReference>
<dbReference type="InterPro" id="IPR010998">
    <property type="entry name" value="Integrase_recombinase_N"/>
</dbReference>
<keyword evidence="3" id="KW-0233">DNA recombination</keyword>
<keyword evidence="6" id="KW-1185">Reference proteome</keyword>
<dbReference type="CDD" id="cd01189">
    <property type="entry name" value="INT_ICEBs1_C_like"/>
    <property type="match status" value="1"/>
</dbReference>
<dbReference type="InterPro" id="IPR050090">
    <property type="entry name" value="Tyrosine_recombinase_XerCD"/>
</dbReference>
<evidence type="ECO:0000256" key="3">
    <source>
        <dbReference type="ARBA" id="ARBA00023172"/>
    </source>
</evidence>
<name>A0ABY2IY75_9MICO</name>
<proteinExistence type="inferred from homology"/>
<comment type="similarity">
    <text evidence="1">Belongs to the 'phage' integrase family.</text>
</comment>
<dbReference type="PROSITE" id="PS51898">
    <property type="entry name" value="TYR_RECOMBINASE"/>
    <property type="match status" value="1"/>
</dbReference>
<keyword evidence="2" id="KW-0238">DNA-binding</keyword>
<dbReference type="InterPro" id="IPR011010">
    <property type="entry name" value="DNA_brk_join_enz"/>
</dbReference>
<dbReference type="Pfam" id="PF22022">
    <property type="entry name" value="Phage_int_M"/>
    <property type="match status" value="1"/>
</dbReference>